<dbReference type="RefSeq" id="XP_067488171.1">
    <property type="nucleotide sequence ID" value="XM_067636568.1"/>
</dbReference>
<protein>
    <submittedName>
        <fullName evidence="1">Uncharacterized protein</fullName>
    </submittedName>
</protein>
<sequence>MAPAYSITITIKNDADFPLTFTGYGGQAGSDFEKHPPQVISEHTSETFKETLEEIKDSVEGNASWNMLDQENFDFIDLKLNWLSGQESLFKAEITGDENGKYELTSTVDESTTVNVTVTLSKK</sequence>
<dbReference type="GeneID" id="93589358"/>
<comment type="caution">
    <text evidence="1">The sequence shown here is derived from an EMBL/GenBank/DDBJ whole genome shotgun (WGS) entry which is preliminary data.</text>
</comment>
<organism evidence="1 2">
    <name type="scientific">Arthrobotrys flagrans</name>
    <name type="common">Nematode-trapping fungus</name>
    <name type="synonym">Trichothecium flagrans</name>
    <dbReference type="NCBI Taxonomy" id="97331"/>
    <lineage>
        <taxon>Eukaryota</taxon>
        <taxon>Fungi</taxon>
        <taxon>Dikarya</taxon>
        <taxon>Ascomycota</taxon>
        <taxon>Pezizomycotina</taxon>
        <taxon>Orbiliomycetes</taxon>
        <taxon>Orbiliales</taxon>
        <taxon>Orbiliaceae</taxon>
        <taxon>Arthrobotrys</taxon>
    </lineage>
</organism>
<name>A0A436ZUI5_ARTFL</name>
<accession>A0A436ZUI5</accession>
<reference evidence="1 2" key="1">
    <citation type="submission" date="2019-01" db="EMBL/GenBank/DDBJ databases">
        <title>Intercellular communication is required for trap formation in the nematode-trapping fungus Duddingtonia flagrans.</title>
        <authorList>
            <person name="Youssar L."/>
            <person name="Wernet V."/>
            <person name="Hensel N."/>
            <person name="Hildebrandt H.-G."/>
            <person name="Fischer R."/>
        </authorList>
    </citation>
    <scope>NUCLEOTIDE SEQUENCE [LARGE SCALE GENOMIC DNA]</scope>
    <source>
        <strain evidence="1 2">CBS H-5679</strain>
    </source>
</reference>
<proteinExistence type="predicted"/>
<evidence type="ECO:0000313" key="2">
    <source>
        <dbReference type="Proteomes" id="UP000283090"/>
    </source>
</evidence>
<dbReference type="AlphaFoldDB" id="A0A436ZUI5"/>
<dbReference type="VEuPathDB" id="FungiDB:DFL_007047"/>
<evidence type="ECO:0000313" key="1">
    <source>
        <dbReference type="EMBL" id="RVD82627.1"/>
    </source>
</evidence>
<dbReference type="OrthoDB" id="5274696at2759"/>
<dbReference type="EMBL" id="SAEB01000009">
    <property type="protein sequence ID" value="RVD82627.1"/>
    <property type="molecule type" value="Genomic_DNA"/>
</dbReference>
<gene>
    <name evidence="1" type="ORF">DFL_007047</name>
</gene>
<dbReference type="Gene3D" id="2.60.270.50">
    <property type="match status" value="1"/>
</dbReference>
<keyword evidence="2" id="KW-1185">Reference proteome</keyword>
<dbReference type="Proteomes" id="UP000283090">
    <property type="component" value="Unassembled WGS sequence"/>
</dbReference>